<dbReference type="InterPro" id="IPR002293">
    <property type="entry name" value="AA/rel_permease1"/>
</dbReference>
<dbReference type="Pfam" id="PF13520">
    <property type="entry name" value="AA_permease_2"/>
    <property type="match status" value="1"/>
</dbReference>
<feature type="non-terminal residue" evidence="7">
    <location>
        <position position="1"/>
    </location>
</feature>
<feature type="transmembrane region" description="Helical" evidence="6">
    <location>
        <begin position="177"/>
        <end position="193"/>
    </location>
</feature>
<feature type="transmembrane region" description="Helical" evidence="6">
    <location>
        <begin position="39"/>
        <end position="63"/>
    </location>
</feature>
<evidence type="ECO:0000256" key="3">
    <source>
        <dbReference type="ARBA" id="ARBA00022692"/>
    </source>
</evidence>
<proteinExistence type="predicted"/>
<evidence type="ECO:0008006" key="9">
    <source>
        <dbReference type="Google" id="ProtNLM"/>
    </source>
</evidence>
<dbReference type="EMBL" id="AVST01000134">
    <property type="protein sequence ID" value="ERH64617.1"/>
    <property type="molecule type" value="Genomic_DNA"/>
</dbReference>
<protein>
    <recommendedName>
        <fullName evidence="9">Amino acid permease</fullName>
    </recommendedName>
</protein>
<dbReference type="GO" id="GO:0005886">
    <property type="term" value="C:plasma membrane"/>
    <property type="evidence" value="ECO:0007669"/>
    <property type="project" value="UniProtKB-SubCell"/>
</dbReference>
<dbReference type="PANTHER" id="PTHR42770">
    <property type="entry name" value="AMINO ACID TRANSPORTER-RELATED"/>
    <property type="match status" value="1"/>
</dbReference>
<accession>A0AAV3JU37</accession>
<evidence type="ECO:0000256" key="5">
    <source>
        <dbReference type="ARBA" id="ARBA00023136"/>
    </source>
</evidence>
<comment type="caution">
    <text evidence="7">The sequence shown here is derived from an EMBL/GenBank/DDBJ whole genome shotgun (WGS) entry which is preliminary data.</text>
</comment>
<keyword evidence="2" id="KW-1003">Cell membrane</keyword>
<keyword evidence="5 6" id="KW-0472">Membrane</keyword>
<dbReference type="InterPro" id="IPR050367">
    <property type="entry name" value="APC_superfamily"/>
</dbReference>
<evidence type="ECO:0000256" key="1">
    <source>
        <dbReference type="ARBA" id="ARBA00004651"/>
    </source>
</evidence>
<dbReference type="Proteomes" id="UP000016517">
    <property type="component" value="Unassembled WGS sequence"/>
</dbReference>
<feature type="transmembrane region" description="Helical" evidence="6">
    <location>
        <begin position="153"/>
        <end position="171"/>
    </location>
</feature>
<evidence type="ECO:0000256" key="2">
    <source>
        <dbReference type="ARBA" id="ARBA00022475"/>
    </source>
</evidence>
<dbReference type="Gene3D" id="1.20.1740.10">
    <property type="entry name" value="Amino acid/polyamine transporter I"/>
    <property type="match status" value="1"/>
</dbReference>
<dbReference type="AlphaFoldDB" id="A0AAV3JU37"/>
<name>A0AAV3JU37_ACIBA</name>
<feature type="transmembrane region" description="Helical" evidence="6">
    <location>
        <begin position="93"/>
        <end position="110"/>
    </location>
</feature>
<dbReference type="PANTHER" id="PTHR42770:SF7">
    <property type="entry name" value="MEMBRANE PROTEIN"/>
    <property type="match status" value="1"/>
</dbReference>
<reference evidence="7 8" key="1">
    <citation type="submission" date="2013-08" db="EMBL/GenBank/DDBJ databases">
        <title>Study of Ammonical-Nitrogen removal by Nitrification Denitrification process using lab isolates.</title>
        <authorList>
            <person name="Khardenavis A.A."/>
            <person name="Pal R.R."/>
            <person name="Kapley A."/>
            <person name="Qureshi A."/>
            <person name="Purohit H.J."/>
        </authorList>
    </citation>
    <scope>NUCLEOTIDE SEQUENCE [LARGE SCALE GENOMIC DNA]</scope>
    <source>
        <strain evidence="7 8">EGD-HP18</strain>
    </source>
</reference>
<comment type="subcellular location">
    <subcellularLocation>
        <location evidence="1">Cell membrane</location>
        <topology evidence="1">Multi-pass membrane protein</topology>
    </subcellularLocation>
</comment>
<dbReference type="GO" id="GO:0022857">
    <property type="term" value="F:transmembrane transporter activity"/>
    <property type="evidence" value="ECO:0007669"/>
    <property type="project" value="InterPro"/>
</dbReference>
<evidence type="ECO:0000313" key="8">
    <source>
        <dbReference type="Proteomes" id="UP000016517"/>
    </source>
</evidence>
<keyword evidence="3 6" id="KW-0812">Transmembrane</keyword>
<organism evidence="7 8">
    <name type="scientific">Acinetobacter baumannii EGD-HP18</name>
    <dbReference type="NCBI Taxonomy" id="1358412"/>
    <lineage>
        <taxon>Bacteria</taxon>
        <taxon>Pseudomonadati</taxon>
        <taxon>Pseudomonadota</taxon>
        <taxon>Gammaproteobacteria</taxon>
        <taxon>Moraxellales</taxon>
        <taxon>Moraxellaceae</taxon>
        <taxon>Acinetobacter</taxon>
        <taxon>Acinetobacter calcoaceticus/baumannii complex</taxon>
    </lineage>
</organism>
<sequence>VAIVLFVAVALVLVGMFHYSQYADNAEPVGWALRESGHGIVAAVVQAISVIGMFTALIGMMLAGSRLLYSFGRDGLLPSWLGKLNNKHLPNRALVILTIIGVLIGSMFPFAFLAQLISAGTLVAFMFVSLAMYQLRKREGKDLPIPSFKLPLYPVLPAVTFILVLLVFWGLSFEAKLYTLIWFIVGIFIYLLYGMRHSKKDRDDAYKSPKKP</sequence>
<evidence type="ECO:0000313" key="7">
    <source>
        <dbReference type="EMBL" id="ERH64617.1"/>
    </source>
</evidence>
<evidence type="ECO:0000256" key="6">
    <source>
        <dbReference type="SAM" id="Phobius"/>
    </source>
</evidence>
<keyword evidence="4 6" id="KW-1133">Transmembrane helix</keyword>
<evidence type="ECO:0000256" key="4">
    <source>
        <dbReference type="ARBA" id="ARBA00022989"/>
    </source>
</evidence>
<gene>
    <name evidence="7" type="ORF">N173_20070</name>
</gene>
<feature type="transmembrane region" description="Helical" evidence="6">
    <location>
        <begin position="116"/>
        <end position="133"/>
    </location>
</feature>